<gene>
    <name evidence="3" type="ORF">LTR82_004688</name>
</gene>
<sequence>MATTPAPDPAPSWLYPKAVEPPKPGEILNGMDYSERLWHHTFATQDNDVHFLEYRVLHRLNIFDLQNQLAKLKGACWKDQKASEADLKKLKSTLHDYTIAIQDYAYMHSLQGIRSSQARALRRDLSQAFPEIANLPGEPFNSHYCTLGSAPEFQSDPIRDYLKGVVPRHLAYSKPEMDLNMDGYLAKLPPETISPSVDRVTRFIIAFAGGAALVVPMLVMSLPSAHKTKSLITVSVAVTLFAAIMSLAIRASNSETLVATATYAAVLVVFVGTSG</sequence>
<reference evidence="3" key="1">
    <citation type="submission" date="2021-12" db="EMBL/GenBank/DDBJ databases">
        <title>Black yeast isolated from Biological Soil Crust.</title>
        <authorList>
            <person name="Kurbessoian T."/>
        </authorList>
    </citation>
    <scope>NUCLEOTIDE SEQUENCE</scope>
    <source>
        <strain evidence="3">CCFEE 5208</strain>
    </source>
</reference>
<feature type="transmembrane region" description="Helical" evidence="1">
    <location>
        <begin position="257"/>
        <end position="274"/>
    </location>
</feature>
<protein>
    <recommendedName>
        <fullName evidence="2">DUF6594 domain-containing protein</fullName>
    </recommendedName>
</protein>
<dbReference type="Proteomes" id="UP001168146">
    <property type="component" value="Unassembled WGS sequence"/>
</dbReference>
<evidence type="ECO:0000256" key="1">
    <source>
        <dbReference type="SAM" id="Phobius"/>
    </source>
</evidence>
<feature type="transmembrane region" description="Helical" evidence="1">
    <location>
        <begin position="200"/>
        <end position="219"/>
    </location>
</feature>
<comment type="caution">
    <text evidence="3">The sequence shown here is derived from an EMBL/GenBank/DDBJ whole genome shotgun (WGS) entry which is preliminary data.</text>
</comment>
<feature type="transmembrane region" description="Helical" evidence="1">
    <location>
        <begin position="231"/>
        <end position="251"/>
    </location>
</feature>
<dbReference type="AlphaFoldDB" id="A0AAN6FVP9"/>
<accession>A0AAN6FVP9</accession>
<organism evidence="3 4">
    <name type="scientific">Friedmanniomyces endolithicus</name>
    <dbReference type="NCBI Taxonomy" id="329885"/>
    <lineage>
        <taxon>Eukaryota</taxon>
        <taxon>Fungi</taxon>
        <taxon>Dikarya</taxon>
        <taxon>Ascomycota</taxon>
        <taxon>Pezizomycotina</taxon>
        <taxon>Dothideomycetes</taxon>
        <taxon>Dothideomycetidae</taxon>
        <taxon>Mycosphaerellales</taxon>
        <taxon>Teratosphaeriaceae</taxon>
        <taxon>Friedmanniomyces</taxon>
    </lineage>
</organism>
<dbReference type="InterPro" id="IPR046529">
    <property type="entry name" value="DUF6594"/>
</dbReference>
<evidence type="ECO:0000313" key="3">
    <source>
        <dbReference type="EMBL" id="KAK0324250.1"/>
    </source>
</evidence>
<keyword evidence="1" id="KW-0472">Membrane</keyword>
<keyword evidence="1" id="KW-1133">Transmembrane helix</keyword>
<evidence type="ECO:0000259" key="2">
    <source>
        <dbReference type="Pfam" id="PF20237"/>
    </source>
</evidence>
<dbReference type="EMBL" id="JASUXU010000010">
    <property type="protein sequence ID" value="KAK0324250.1"/>
    <property type="molecule type" value="Genomic_DNA"/>
</dbReference>
<evidence type="ECO:0000313" key="4">
    <source>
        <dbReference type="Proteomes" id="UP001168146"/>
    </source>
</evidence>
<keyword evidence="1" id="KW-0812">Transmembrane</keyword>
<proteinExistence type="predicted"/>
<name>A0AAN6FVP9_9PEZI</name>
<dbReference type="Pfam" id="PF20237">
    <property type="entry name" value="DUF6594"/>
    <property type="match status" value="1"/>
</dbReference>
<feature type="domain" description="DUF6594" evidence="2">
    <location>
        <begin position="62"/>
        <end position="268"/>
    </location>
</feature>